<dbReference type="EMBL" id="WOWK01000053">
    <property type="protein sequence ID" value="KAF0323333.1"/>
    <property type="molecule type" value="Genomic_DNA"/>
</dbReference>
<protein>
    <submittedName>
        <fullName evidence="1">Uncharacterized protein</fullName>
    </submittedName>
</protein>
<gene>
    <name evidence="1" type="ORF">GQ607_009451</name>
</gene>
<sequence length="190" mass="20791">MRRCRHGTIDYLPTSIMACCSRCRSTMWTWTSRAPGAGGCGCLLPAESTSNGKRACMSFEDRTRQDDSGFARCHSLMTIAKDSIRIFRRGDWTPESNGFLREWNRRDSCKTASVACPTESSSKVNNIDKHSMSTANTDHKCHHVRVSIAAVASTAALAVIVAVLHDGTRGPCLSPGSNRLTAGGQRPWVR</sequence>
<comment type="caution">
    <text evidence="1">The sequence shown here is derived from an EMBL/GenBank/DDBJ whole genome shotgun (WGS) entry which is preliminary data.</text>
</comment>
<dbReference type="Proteomes" id="UP000434172">
    <property type="component" value="Unassembled WGS sequence"/>
</dbReference>
<reference evidence="1 2" key="1">
    <citation type="submission" date="2019-12" db="EMBL/GenBank/DDBJ databases">
        <title>A genome sequence resource for the geographically widespread anthracnose pathogen Colletotrichum asianum.</title>
        <authorList>
            <person name="Meng Y."/>
        </authorList>
    </citation>
    <scope>NUCLEOTIDE SEQUENCE [LARGE SCALE GENOMIC DNA]</scope>
    <source>
        <strain evidence="1 2">ICMP 18580</strain>
    </source>
</reference>
<organism evidence="1 2">
    <name type="scientific">Colletotrichum asianum</name>
    <dbReference type="NCBI Taxonomy" id="702518"/>
    <lineage>
        <taxon>Eukaryota</taxon>
        <taxon>Fungi</taxon>
        <taxon>Dikarya</taxon>
        <taxon>Ascomycota</taxon>
        <taxon>Pezizomycotina</taxon>
        <taxon>Sordariomycetes</taxon>
        <taxon>Hypocreomycetidae</taxon>
        <taxon>Glomerellales</taxon>
        <taxon>Glomerellaceae</taxon>
        <taxon>Colletotrichum</taxon>
        <taxon>Colletotrichum gloeosporioides species complex</taxon>
    </lineage>
</organism>
<evidence type="ECO:0000313" key="2">
    <source>
        <dbReference type="Proteomes" id="UP000434172"/>
    </source>
</evidence>
<keyword evidence="2" id="KW-1185">Reference proteome</keyword>
<proteinExistence type="predicted"/>
<name>A0A8H3ZL42_9PEZI</name>
<evidence type="ECO:0000313" key="1">
    <source>
        <dbReference type="EMBL" id="KAF0323333.1"/>
    </source>
</evidence>
<accession>A0A8H3ZL42</accession>
<dbReference type="AlphaFoldDB" id="A0A8H3ZL42"/>